<evidence type="ECO:0000313" key="4">
    <source>
        <dbReference type="Proteomes" id="UP001164286"/>
    </source>
</evidence>
<evidence type="ECO:0000313" key="3">
    <source>
        <dbReference type="EMBL" id="KAI9632467.1"/>
    </source>
</evidence>
<dbReference type="RefSeq" id="XP_052942244.1">
    <property type="nucleotide sequence ID" value="XM_053086272.1"/>
</dbReference>
<keyword evidence="4" id="KW-1185">Reference proteome</keyword>
<evidence type="ECO:0000256" key="1">
    <source>
        <dbReference type="SAM" id="MobiDB-lite"/>
    </source>
</evidence>
<sequence>MTIRVNLRPVIALLGIGVVSILLFVQYTARDNAEEWRYDEYISRTIGVLSCVLSSGPQARLIIREREYRRGLQHEGSGERIRRLLQKASRGETITVSVIGGSAVSKGRGLIPPPDLRPRDPSNPSERKSDRSDRAVQGAFTLYSPENMHVLVFDWLSNMFPDKEHRFVNGAQGAVGAEYFGWCFKEHISDDADLVIVELGINDLLTMSGYAAYERLIRSVLEMKNKPAVINIETFTVLFSPIISASAVHQDICAYYDIPSISLRDVVLPRILADPEDEIPRWFRTGDDLSHIDPKVREYGNELVDMMHISAVGHALAADLMIRYLSQQLHRVRRGKRWWRMATLEEDELLVPSTLLTGSFDPHSKIPISQPVCRSMNSAHIHSRVSQDEEEDLDVEDTVDGVRGVTLAEGSSGWTIWSWKEKQYLVSSKPGSIAKFAFITTSPSFPPPPRLPDQRPIRIERPNRSKNSRPGGKQHRERALADQRASRGGSVAIAYQRSKFYGLGQVSCWVDDDMRGTRTVDGYWDIEERNMGVVMEIANGLLPGPHTLSCELLDETNDPKGRREFRIIAVMHD</sequence>
<reference evidence="3" key="1">
    <citation type="journal article" date="2022" name="G3 (Bethesda)">
        <title>High quality genome of the basidiomycete yeast Dioszegia hungarica PDD-24b-2 isolated from cloud water.</title>
        <authorList>
            <person name="Jarrige D."/>
            <person name="Haridas S."/>
            <person name="Bleykasten-Grosshans C."/>
            <person name="Joly M."/>
            <person name="Nadalig T."/>
            <person name="Sancelme M."/>
            <person name="Vuilleumier S."/>
            <person name="Grigoriev I.V."/>
            <person name="Amato P."/>
            <person name="Bringel F."/>
        </authorList>
    </citation>
    <scope>NUCLEOTIDE SEQUENCE</scope>
    <source>
        <strain evidence="3">PDD-24b-2</strain>
    </source>
</reference>
<feature type="compositionally biased region" description="Basic and acidic residues" evidence="1">
    <location>
        <begin position="452"/>
        <end position="463"/>
    </location>
</feature>
<keyword evidence="2" id="KW-0472">Membrane</keyword>
<dbReference type="PANTHER" id="PTHR34407">
    <property type="entry name" value="EXPRESSED PROTEIN"/>
    <property type="match status" value="1"/>
</dbReference>
<dbReference type="CDD" id="cd00229">
    <property type="entry name" value="SGNH_hydrolase"/>
    <property type="match status" value="1"/>
</dbReference>
<keyword evidence="2" id="KW-1133">Transmembrane helix</keyword>
<dbReference type="InterPro" id="IPR036514">
    <property type="entry name" value="SGNH_hydro_sf"/>
</dbReference>
<dbReference type="EMBL" id="JAKWFO010000014">
    <property type="protein sequence ID" value="KAI9632467.1"/>
    <property type="molecule type" value="Genomic_DNA"/>
</dbReference>
<dbReference type="PANTHER" id="PTHR34407:SF1">
    <property type="entry name" value="SGNH HYDROLASE-TYPE ESTERASE DOMAIN-CONTAINING PROTEIN"/>
    <property type="match status" value="1"/>
</dbReference>
<accession>A0AA38H275</accession>
<organism evidence="3 4">
    <name type="scientific">Dioszegia hungarica</name>
    <dbReference type="NCBI Taxonomy" id="4972"/>
    <lineage>
        <taxon>Eukaryota</taxon>
        <taxon>Fungi</taxon>
        <taxon>Dikarya</taxon>
        <taxon>Basidiomycota</taxon>
        <taxon>Agaricomycotina</taxon>
        <taxon>Tremellomycetes</taxon>
        <taxon>Tremellales</taxon>
        <taxon>Bulleribasidiaceae</taxon>
        <taxon>Dioszegia</taxon>
    </lineage>
</organism>
<proteinExistence type="predicted"/>
<feature type="transmembrane region" description="Helical" evidence="2">
    <location>
        <begin position="7"/>
        <end position="29"/>
    </location>
</feature>
<dbReference type="GeneID" id="77725473"/>
<feature type="compositionally biased region" description="Basic residues" evidence="1">
    <location>
        <begin position="464"/>
        <end position="476"/>
    </location>
</feature>
<name>A0AA38H275_9TREE</name>
<feature type="region of interest" description="Disordered" evidence="1">
    <location>
        <begin position="440"/>
        <end position="485"/>
    </location>
</feature>
<gene>
    <name evidence="3" type="ORF">MKK02DRAFT_20533</name>
</gene>
<feature type="compositionally biased region" description="Basic and acidic residues" evidence="1">
    <location>
        <begin position="116"/>
        <end position="134"/>
    </location>
</feature>
<evidence type="ECO:0000256" key="2">
    <source>
        <dbReference type="SAM" id="Phobius"/>
    </source>
</evidence>
<protein>
    <submittedName>
        <fullName evidence="3">CAS34p</fullName>
    </submittedName>
</protein>
<dbReference type="Gene3D" id="3.40.50.1110">
    <property type="entry name" value="SGNH hydrolase"/>
    <property type="match status" value="1"/>
</dbReference>
<dbReference type="AlphaFoldDB" id="A0AA38H275"/>
<comment type="caution">
    <text evidence="3">The sequence shown here is derived from an EMBL/GenBank/DDBJ whole genome shotgun (WGS) entry which is preliminary data.</text>
</comment>
<keyword evidence="2" id="KW-0812">Transmembrane</keyword>
<dbReference type="SUPFAM" id="SSF52266">
    <property type="entry name" value="SGNH hydrolase"/>
    <property type="match status" value="1"/>
</dbReference>
<dbReference type="Proteomes" id="UP001164286">
    <property type="component" value="Unassembled WGS sequence"/>
</dbReference>
<feature type="region of interest" description="Disordered" evidence="1">
    <location>
        <begin position="105"/>
        <end position="134"/>
    </location>
</feature>